<reference evidence="7" key="1">
    <citation type="submission" date="2020-12" db="EMBL/GenBank/DDBJ databases">
        <title>PHA producing bacteria isolated from mangrove.</title>
        <authorList>
            <person name="Zheng W."/>
            <person name="Yu S."/>
            <person name="Huang Y."/>
        </authorList>
    </citation>
    <scope>NUCLEOTIDE SEQUENCE</scope>
    <source>
        <strain evidence="7">GN8-5</strain>
    </source>
</reference>
<name>A0A939IVY7_9MICO</name>
<dbReference type="GO" id="GO:0032993">
    <property type="term" value="C:protein-DNA complex"/>
    <property type="evidence" value="ECO:0007669"/>
    <property type="project" value="TreeGrafter"/>
</dbReference>
<evidence type="ECO:0000313" key="8">
    <source>
        <dbReference type="Proteomes" id="UP000664385"/>
    </source>
</evidence>
<comment type="similarity">
    <text evidence="1">Belongs to the LysR transcriptional regulatory family.</text>
</comment>
<evidence type="ECO:0000256" key="2">
    <source>
        <dbReference type="ARBA" id="ARBA00023015"/>
    </source>
</evidence>
<keyword evidence="2" id="KW-0805">Transcription regulation</keyword>
<proteinExistence type="inferred from homology"/>
<evidence type="ECO:0000256" key="4">
    <source>
        <dbReference type="ARBA" id="ARBA00023163"/>
    </source>
</evidence>
<comment type="caution">
    <text evidence="7">The sequence shown here is derived from an EMBL/GenBank/DDBJ whole genome shotgun (WGS) entry which is preliminary data.</text>
</comment>
<organism evidence="7 8">
    <name type="scientific">Microbacterium esteraromaticum</name>
    <dbReference type="NCBI Taxonomy" id="57043"/>
    <lineage>
        <taxon>Bacteria</taxon>
        <taxon>Bacillati</taxon>
        <taxon>Actinomycetota</taxon>
        <taxon>Actinomycetes</taxon>
        <taxon>Micrococcales</taxon>
        <taxon>Microbacteriaceae</taxon>
        <taxon>Microbacterium</taxon>
    </lineage>
</organism>
<dbReference type="EMBL" id="JAEMWU010000002">
    <property type="protein sequence ID" value="MBN8206574.1"/>
    <property type="molecule type" value="Genomic_DNA"/>
</dbReference>
<evidence type="ECO:0000313" key="7">
    <source>
        <dbReference type="EMBL" id="MBN8206574.1"/>
    </source>
</evidence>
<feature type="domain" description="LysR substrate-binding" evidence="6">
    <location>
        <begin position="57"/>
        <end position="242"/>
    </location>
</feature>
<dbReference type="Proteomes" id="UP000664385">
    <property type="component" value="Unassembled WGS sequence"/>
</dbReference>
<feature type="compositionally biased region" description="Low complexity" evidence="5">
    <location>
        <begin position="11"/>
        <end position="28"/>
    </location>
</feature>
<gene>
    <name evidence="7" type="ORF">JF543_11475</name>
</gene>
<accession>A0A939IVY7</accession>
<dbReference type="GO" id="GO:0003700">
    <property type="term" value="F:DNA-binding transcription factor activity"/>
    <property type="evidence" value="ECO:0007669"/>
    <property type="project" value="TreeGrafter"/>
</dbReference>
<dbReference type="PANTHER" id="PTHR30346:SF0">
    <property type="entry name" value="HCA OPERON TRANSCRIPTIONAL ACTIVATOR HCAR"/>
    <property type="match status" value="1"/>
</dbReference>
<keyword evidence="3" id="KW-0238">DNA-binding</keyword>
<keyword evidence="4" id="KW-0804">Transcription</keyword>
<dbReference type="PANTHER" id="PTHR30346">
    <property type="entry name" value="TRANSCRIPTIONAL DUAL REGULATOR HCAR-RELATED"/>
    <property type="match status" value="1"/>
</dbReference>
<evidence type="ECO:0000256" key="1">
    <source>
        <dbReference type="ARBA" id="ARBA00009437"/>
    </source>
</evidence>
<sequence length="248" mass="26651">MKNDRRRPARGGRPARPGAGKQTPQKGKPAQKKSPAKKAPSVRFDEPAPLPEEPRVFRLGVIPGATPGKWVDLWKQRMPHVEIELVPISVAAQRRQLDELDAGIVRMPVEHPDALHVIPLYDELPVVVASAESHLMAGDELQADDLAGEVLITPADDVLGDLGLPTVAPRFAQLASTEDAIATAATGTGIVVVPMSLARLHHRKDADYRLLAGGPTSTVGLAWRREATTPDVEAFVGIVRGRTANSSR</sequence>
<feature type="compositionally biased region" description="Basic residues" evidence="5">
    <location>
        <begin position="1"/>
        <end position="10"/>
    </location>
</feature>
<dbReference type="Pfam" id="PF03466">
    <property type="entry name" value="LysR_substrate"/>
    <property type="match status" value="1"/>
</dbReference>
<dbReference type="CDD" id="cd08414">
    <property type="entry name" value="PBP2_LTTR_aromatics_like"/>
    <property type="match status" value="1"/>
</dbReference>
<protein>
    <submittedName>
        <fullName evidence="7">LysR family substrate-binding domain-containing protein</fullName>
    </submittedName>
</protein>
<feature type="region of interest" description="Disordered" evidence="5">
    <location>
        <begin position="1"/>
        <end position="50"/>
    </location>
</feature>
<dbReference type="SUPFAM" id="SSF53850">
    <property type="entry name" value="Periplasmic binding protein-like II"/>
    <property type="match status" value="1"/>
</dbReference>
<dbReference type="InterPro" id="IPR005119">
    <property type="entry name" value="LysR_subst-bd"/>
</dbReference>
<dbReference type="Gene3D" id="3.40.190.10">
    <property type="entry name" value="Periplasmic binding protein-like II"/>
    <property type="match status" value="2"/>
</dbReference>
<dbReference type="AlphaFoldDB" id="A0A939IVY7"/>
<dbReference type="RefSeq" id="WP_206824439.1">
    <property type="nucleotide sequence ID" value="NZ_JAEMWU010000002.1"/>
</dbReference>
<evidence type="ECO:0000259" key="6">
    <source>
        <dbReference type="Pfam" id="PF03466"/>
    </source>
</evidence>
<evidence type="ECO:0000256" key="5">
    <source>
        <dbReference type="SAM" id="MobiDB-lite"/>
    </source>
</evidence>
<dbReference type="GO" id="GO:0003677">
    <property type="term" value="F:DNA binding"/>
    <property type="evidence" value="ECO:0007669"/>
    <property type="project" value="UniProtKB-KW"/>
</dbReference>
<evidence type="ECO:0000256" key="3">
    <source>
        <dbReference type="ARBA" id="ARBA00023125"/>
    </source>
</evidence>